<reference evidence="1" key="1">
    <citation type="journal article" date="2015" name="Nature">
        <title>Complex archaea that bridge the gap between prokaryotes and eukaryotes.</title>
        <authorList>
            <person name="Spang A."/>
            <person name="Saw J.H."/>
            <person name="Jorgensen S.L."/>
            <person name="Zaremba-Niedzwiedzka K."/>
            <person name="Martijn J."/>
            <person name="Lind A.E."/>
            <person name="van Eijk R."/>
            <person name="Schleper C."/>
            <person name="Guy L."/>
            <person name="Ettema T.J."/>
        </authorList>
    </citation>
    <scope>NUCLEOTIDE SEQUENCE</scope>
</reference>
<accession>A0A0F9F008</accession>
<sequence length="83" mass="9699">MKKHRSIYTGRLEPYTTRGISRVPCSRCGRKSHTTWQACANGHRHVGLCKECDILLNEMGLEFMRIKNRAELMALYRKSMEEL</sequence>
<comment type="caution">
    <text evidence="1">The sequence shown here is derived from an EMBL/GenBank/DDBJ whole genome shotgun (WGS) entry which is preliminary data.</text>
</comment>
<organism evidence="1">
    <name type="scientific">marine sediment metagenome</name>
    <dbReference type="NCBI Taxonomy" id="412755"/>
    <lineage>
        <taxon>unclassified sequences</taxon>
        <taxon>metagenomes</taxon>
        <taxon>ecological metagenomes</taxon>
    </lineage>
</organism>
<protein>
    <submittedName>
        <fullName evidence="1">Uncharacterized protein</fullName>
    </submittedName>
</protein>
<dbReference type="AlphaFoldDB" id="A0A0F9F008"/>
<gene>
    <name evidence="1" type="ORF">LCGC14_2011880</name>
</gene>
<evidence type="ECO:0000313" key="1">
    <source>
        <dbReference type="EMBL" id="KKL79733.1"/>
    </source>
</evidence>
<name>A0A0F9F008_9ZZZZ</name>
<proteinExistence type="predicted"/>
<dbReference type="EMBL" id="LAZR01023080">
    <property type="protein sequence ID" value="KKL79733.1"/>
    <property type="molecule type" value="Genomic_DNA"/>
</dbReference>